<dbReference type="EMBL" id="MFAQ01000005">
    <property type="protein sequence ID" value="OGD83944.1"/>
    <property type="molecule type" value="Genomic_DNA"/>
</dbReference>
<dbReference type="InterPro" id="IPR031309">
    <property type="entry name" value="Ribosomal_uL5_C"/>
</dbReference>
<dbReference type="GO" id="GO:1990904">
    <property type="term" value="C:ribonucleoprotein complex"/>
    <property type="evidence" value="ECO:0007669"/>
    <property type="project" value="UniProtKB-KW"/>
</dbReference>
<dbReference type="GO" id="GO:0006412">
    <property type="term" value="P:translation"/>
    <property type="evidence" value="ECO:0007669"/>
    <property type="project" value="UniProtKB-UniRule"/>
</dbReference>
<dbReference type="NCBIfam" id="NF000585">
    <property type="entry name" value="PRK00010.1"/>
    <property type="match status" value="1"/>
</dbReference>
<evidence type="ECO:0000256" key="6">
    <source>
        <dbReference type="RuleBase" id="RU003930"/>
    </source>
</evidence>
<gene>
    <name evidence="5" type="primary">rplE</name>
    <name evidence="9" type="ORF">A2572_00085</name>
</gene>
<evidence type="ECO:0000256" key="5">
    <source>
        <dbReference type="HAMAP-Rule" id="MF_01333"/>
    </source>
</evidence>
<keyword evidence="5" id="KW-0694">RNA-binding</keyword>
<dbReference type="Pfam" id="PF00673">
    <property type="entry name" value="Ribosomal_L5_C"/>
    <property type="match status" value="1"/>
</dbReference>
<dbReference type="AlphaFoldDB" id="A0A1F5FWM8"/>
<evidence type="ECO:0000259" key="8">
    <source>
        <dbReference type="Pfam" id="PF00673"/>
    </source>
</evidence>
<dbReference type="FunFam" id="3.30.1440.10:FF:000001">
    <property type="entry name" value="50S ribosomal protein L5"/>
    <property type="match status" value="1"/>
</dbReference>
<evidence type="ECO:0000256" key="1">
    <source>
        <dbReference type="ARBA" id="ARBA00008553"/>
    </source>
</evidence>
<dbReference type="Gene3D" id="3.30.1440.10">
    <property type="match status" value="1"/>
</dbReference>
<comment type="similarity">
    <text evidence="1 5 6">Belongs to the universal ribosomal protein uL5 family.</text>
</comment>
<evidence type="ECO:0000256" key="2">
    <source>
        <dbReference type="ARBA" id="ARBA00022980"/>
    </source>
</evidence>
<dbReference type="GO" id="GO:0003735">
    <property type="term" value="F:structural constituent of ribosome"/>
    <property type="evidence" value="ECO:0007669"/>
    <property type="project" value="InterPro"/>
</dbReference>
<dbReference type="HAMAP" id="MF_01333_B">
    <property type="entry name" value="Ribosomal_uL5_B"/>
    <property type="match status" value="1"/>
</dbReference>
<proteinExistence type="inferred from homology"/>
<dbReference type="Proteomes" id="UP000179237">
    <property type="component" value="Unassembled WGS sequence"/>
</dbReference>
<name>A0A1F5FWM8_9BACT</name>
<dbReference type="InterPro" id="IPR002132">
    <property type="entry name" value="Ribosomal_uL5"/>
</dbReference>
<keyword evidence="5" id="KW-0820">tRNA-binding</keyword>
<evidence type="ECO:0000256" key="3">
    <source>
        <dbReference type="ARBA" id="ARBA00023274"/>
    </source>
</evidence>
<dbReference type="GO" id="GO:0005840">
    <property type="term" value="C:ribosome"/>
    <property type="evidence" value="ECO:0007669"/>
    <property type="project" value="UniProtKB-KW"/>
</dbReference>
<accession>A0A1F5FWM8</accession>
<protein>
    <recommendedName>
        <fullName evidence="4 5">Large ribosomal subunit protein uL5</fullName>
    </recommendedName>
</protein>
<dbReference type="GO" id="GO:0000049">
    <property type="term" value="F:tRNA binding"/>
    <property type="evidence" value="ECO:0007669"/>
    <property type="project" value="UniProtKB-UniRule"/>
</dbReference>
<keyword evidence="2 5" id="KW-0689">Ribosomal protein</keyword>
<dbReference type="SUPFAM" id="SSF55282">
    <property type="entry name" value="RL5-like"/>
    <property type="match status" value="1"/>
</dbReference>
<evidence type="ECO:0000313" key="10">
    <source>
        <dbReference type="Proteomes" id="UP000179237"/>
    </source>
</evidence>
<dbReference type="Pfam" id="PF00281">
    <property type="entry name" value="Ribosomal_L5"/>
    <property type="match status" value="1"/>
</dbReference>
<comment type="subunit">
    <text evidence="5">Part of the 50S ribosomal subunit; part of the 5S rRNA/L5/L18/L25 subcomplex. Contacts the 5S rRNA and the P site tRNA. Forms a bridge to the 30S subunit in the 70S ribosome.</text>
</comment>
<dbReference type="GO" id="GO:0019843">
    <property type="term" value="F:rRNA binding"/>
    <property type="evidence" value="ECO:0007669"/>
    <property type="project" value="UniProtKB-UniRule"/>
</dbReference>
<dbReference type="PIRSF" id="PIRSF002161">
    <property type="entry name" value="Ribosomal_L5"/>
    <property type="match status" value="1"/>
</dbReference>
<comment type="caution">
    <text evidence="9">The sequence shown here is derived from an EMBL/GenBank/DDBJ whole genome shotgun (WGS) entry which is preliminary data.</text>
</comment>
<evidence type="ECO:0000259" key="7">
    <source>
        <dbReference type="Pfam" id="PF00281"/>
    </source>
</evidence>
<evidence type="ECO:0000313" key="9">
    <source>
        <dbReference type="EMBL" id="OGD83944.1"/>
    </source>
</evidence>
<keyword evidence="5" id="KW-0699">rRNA-binding</keyword>
<dbReference type="InterPro" id="IPR031310">
    <property type="entry name" value="Ribosomal_uL5_N"/>
</dbReference>
<sequence length="184" mass="20901">MQLLKERFQKEIRPALQKELKLSSLEATPKMVKITVNTSSKDFKTDKDFTAKTKAWLGLITGQLPVERRSKNSIAAFNLRENDIVGLKVTLRGDRMYDFFQKLTSIVLPRLKDFQGVSRNTFDQNGNYSLGLSEQIVFPEVEYDKIGRIQGLQIVISTSAVDAKSGEILLEKLGMPFTKENNKQ</sequence>
<dbReference type="InterPro" id="IPR022803">
    <property type="entry name" value="Ribosomal_uL5_dom_sf"/>
</dbReference>
<keyword evidence="3 5" id="KW-0687">Ribonucleoprotein</keyword>
<dbReference type="PANTHER" id="PTHR11994">
    <property type="entry name" value="60S RIBOSOMAL PROTEIN L11-RELATED"/>
    <property type="match status" value="1"/>
</dbReference>
<feature type="domain" description="Large ribosomal subunit protein uL5 C-terminal" evidence="8">
    <location>
        <begin position="85"/>
        <end position="177"/>
    </location>
</feature>
<dbReference type="InterPro" id="IPR020930">
    <property type="entry name" value="Ribosomal_uL5_bac-type"/>
</dbReference>
<comment type="function">
    <text evidence="5">This is 1 of the proteins that bind and probably mediate the attachment of the 5S RNA into the large ribosomal subunit, where it forms part of the central protuberance. In the 70S ribosome it contacts protein S13 of the 30S subunit (bridge B1b), connecting the 2 subunits; this bridge is implicated in subunit movement. Contacts the P site tRNA; the 5S rRNA and some of its associated proteins might help stabilize positioning of ribosome-bound tRNAs.</text>
</comment>
<organism evidence="9 10">
    <name type="scientific">Candidatus Collierbacteria bacterium RIFOXYD1_FULL_40_9</name>
    <dbReference type="NCBI Taxonomy" id="1817731"/>
    <lineage>
        <taxon>Bacteria</taxon>
        <taxon>Candidatus Collieribacteriota</taxon>
    </lineage>
</organism>
<feature type="domain" description="Large ribosomal subunit protein uL5 N-terminal" evidence="7">
    <location>
        <begin position="28"/>
        <end position="80"/>
    </location>
</feature>
<evidence type="ECO:0000256" key="4">
    <source>
        <dbReference type="ARBA" id="ARBA00035245"/>
    </source>
</evidence>
<reference evidence="9 10" key="1">
    <citation type="journal article" date="2016" name="Nat. Commun.">
        <title>Thousands of microbial genomes shed light on interconnected biogeochemical processes in an aquifer system.</title>
        <authorList>
            <person name="Anantharaman K."/>
            <person name="Brown C.T."/>
            <person name="Hug L.A."/>
            <person name="Sharon I."/>
            <person name="Castelle C.J."/>
            <person name="Probst A.J."/>
            <person name="Thomas B.C."/>
            <person name="Singh A."/>
            <person name="Wilkins M.J."/>
            <person name="Karaoz U."/>
            <person name="Brodie E.L."/>
            <person name="Williams K.H."/>
            <person name="Hubbard S.S."/>
            <person name="Banfield J.F."/>
        </authorList>
    </citation>
    <scope>NUCLEOTIDE SEQUENCE [LARGE SCALE GENOMIC DNA]</scope>
</reference>